<dbReference type="CDD" id="cd06170">
    <property type="entry name" value="LuxR_C_like"/>
    <property type="match status" value="1"/>
</dbReference>
<protein>
    <submittedName>
        <fullName evidence="5">LuxR family transcriptional regulator</fullName>
    </submittedName>
</protein>
<organism evidence="5 6">
    <name type="scientific">Nocardioides guangzhouensis</name>
    <dbReference type="NCBI Taxonomy" id="2497878"/>
    <lineage>
        <taxon>Bacteria</taxon>
        <taxon>Bacillati</taxon>
        <taxon>Actinomycetota</taxon>
        <taxon>Actinomycetes</taxon>
        <taxon>Propionibacteriales</taxon>
        <taxon>Nocardioidaceae</taxon>
        <taxon>Nocardioides</taxon>
    </lineage>
</organism>
<dbReference type="PANTHER" id="PTHR44688">
    <property type="entry name" value="DNA-BINDING TRANSCRIPTIONAL ACTIVATOR DEVR_DOSR"/>
    <property type="match status" value="1"/>
</dbReference>
<dbReference type="AlphaFoldDB" id="A0A4Q4Z6A8"/>
<keyword evidence="6" id="KW-1185">Reference proteome</keyword>
<dbReference type="EMBL" id="SDKM01000039">
    <property type="protein sequence ID" value="RYP82998.1"/>
    <property type="molecule type" value="Genomic_DNA"/>
</dbReference>
<proteinExistence type="predicted"/>
<keyword evidence="1" id="KW-0805">Transcription regulation</keyword>
<feature type="domain" description="HTH luxR-type" evidence="4">
    <location>
        <begin position="200"/>
        <end position="265"/>
    </location>
</feature>
<evidence type="ECO:0000313" key="5">
    <source>
        <dbReference type="EMBL" id="RYP82998.1"/>
    </source>
</evidence>
<dbReference type="Proteomes" id="UP000295198">
    <property type="component" value="Unassembled WGS sequence"/>
</dbReference>
<comment type="caution">
    <text evidence="5">The sequence shown here is derived from an EMBL/GenBank/DDBJ whole genome shotgun (WGS) entry which is preliminary data.</text>
</comment>
<sequence>MLAELRLAQGRIDEADHLLQGLESEAVATFAVAAHLLARGEPSAAGSLVQRRLSRVAEDCLEAWRLTGLLGEIDVARGAFAEATLRAGELLDRGTRAGCDPVVAAASRLLGIALLGAGDPPGATEHLQRAVALYDDLGLAVDGARTRLLLGRALASVDAESALAEARAALHAFEIIGAARLADEAAALIRSLGARARRGGPSPDRLLTRREREVAELVAAGLGNPEIANRLFITRKTVEHHVSSILAKLGLTGRAELVARAPSLLSGDPLRDR</sequence>
<evidence type="ECO:0000256" key="3">
    <source>
        <dbReference type="ARBA" id="ARBA00023163"/>
    </source>
</evidence>
<dbReference type="InterPro" id="IPR011990">
    <property type="entry name" value="TPR-like_helical_dom_sf"/>
</dbReference>
<dbReference type="PROSITE" id="PS00622">
    <property type="entry name" value="HTH_LUXR_1"/>
    <property type="match status" value="1"/>
</dbReference>
<dbReference type="SMART" id="SM00421">
    <property type="entry name" value="HTH_LUXR"/>
    <property type="match status" value="1"/>
</dbReference>
<keyword evidence="3" id="KW-0804">Transcription</keyword>
<evidence type="ECO:0000259" key="4">
    <source>
        <dbReference type="PROSITE" id="PS50043"/>
    </source>
</evidence>
<name>A0A4Q4Z6A8_9ACTN</name>
<dbReference type="PRINTS" id="PR00038">
    <property type="entry name" value="HTHLUXR"/>
</dbReference>
<evidence type="ECO:0000313" key="6">
    <source>
        <dbReference type="Proteomes" id="UP000295198"/>
    </source>
</evidence>
<keyword evidence="2" id="KW-0238">DNA-binding</keyword>
<dbReference type="PROSITE" id="PS50043">
    <property type="entry name" value="HTH_LUXR_2"/>
    <property type="match status" value="1"/>
</dbReference>
<dbReference type="Gene3D" id="1.10.10.10">
    <property type="entry name" value="Winged helix-like DNA-binding domain superfamily/Winged helix DNA-binding domain"/>
    <property type="match status" value="1"/>
</dbReference>
<dbReference type="PANTHER" id="PTHR44688:SF16">
    <property type="entry name" value="DNA-BINDING TRANSCRIPTIONAL ACTIVATOR DEVR_DOSR"/>
    <property type="match status" value="1"/>
</dbReference>
<dbReference type="SUPFAM" id="SSF48452">
    <property type="entry name" value="TPR-like"/>
    <property type="match status" value="1"/>
</dbReference>
<evidence type="ECO:0000256" key="2">
    <source>
        <dbReference type="ARBA" id="ARBA00023125"/>
    </source>
</evidence>
<reference evidence="5 6" key="1">
    <citation type="submission" date="2019-01" db="EMBL/GenBank/DDBJ databases">
        <title>Nocardioides guangzhouensis sp. nov., an actinobacterium isolated from soil.</title>
        <authorList>
            <person name="Fu Y."/>
            <person name="Cai Y."/>
            <person name="Lin Z."/>
            <person name="Chen P."/>
        </authorList>
    </citation>
    <scope>NUCLEOTIDE SEQUENCE [LARGE SCALE GENOMIC DNA]</scope>
    <source>
        <strain evidence="5 6">130</strain>
    </source>
</reference>
<dbReference type="OrthoDB" id="27092at2"/>
<dbReference type="GO" id="GO:0006355">
    <property type="term" value="P:regulation of DNA-templated transcription"/>
    <property type="evidence" value="ECO:0007669"/>
    <property type="project" value="InterPro"/>
</dbReference>
<evidence type="ECO:0000256" key="1">
    <source>
        <dbReference type="ARBA" id="ARBA00023015"/>
    </source>
</evidence>
<dbReference type="InterPro" id="IPR000792">
    <property type="entry name" value="Tscrpt_reg_LuxR_C"/>
</dbReference>
<dbReference type="InterPro" id="IPR036388">
    <property type="entry name" value="WH-like_DNA-bd_sf"/>
</dbReference>
<dbReference type="Pfam" id="PF00196">
    <property type="entry name" value="GerE"/>
    <property type="match status" value="1"/>
</dbReference>
<dbReference type="SUPFAM" id="SSF46894">
    <property type="entry name" value="C-terminal effector domain of the bipartite response regulators"/>
    <property type="match status" value="1"/>
</dbReference>
<dbReference type="GO" id="GO:0003677">
    <property type="term" value="F:DNA binding"/>
    <property type="evidence" value="ECO:0007669"/>
    <property type="project" value="UniProtKB-KW"/>
</dbReference>
<dbReference type="Gene3D" id="1.25.40.10">
    <property type="entry name" value="Tetratricopeptide repeat domain"/>
    <property type="match status" value="1"/>
</dbReference>
<accession>A0A4Q4Z6A8</accession>
<dbReference type="InterPro" id="IPR016032">
    <property type="entry name" value="Sig_transdc_resp-reg_C-effctor"/>
</dbReference>
<gene>
    <name evidence="5" type="ORF">EKO23_20360</name>
</gene>